<evidence type="ECO:0000313" key="3">
    <source>
        <dbReference type="EMBL" id="WFE87842.1"/>
    </source>
</evidence>
<protein>
    <submittedName>
        <fullName evidence="3">GGDEF domain-containing protein</fullName>
    </submittedName>
</protein>
<dbReference type="PROSITE" id="PS50887">
    <property type="entry name" value="GGDEF"/>
    <property type="match status" value="1"/>
</dbReference>
<keyword evidence="1" id="KW-0812">Transmembrane</keyword>
<proteinExistence type="predicted"/>
<dbReference type="NCBIfam" id="TIGR00254">
    <property type="entry name" value="GGDEF"/>
    <property type="match status" value="1"/>
</dbReference>
<dbReference type="PANTHER" id="PTHR46663">
    <property type="entry name" value="DIGUANYLATE CYCLASE DGCT-RELATED"/>
    <property type="match status" value="1"/>
</dbReference>
<dbReference type="InterPro" id="IPR000160">
    <property type="entry name" value="GGDEF_dom"/>
</dbReference>
<dbReference type="Pfam" id="PF00990">
    <property type="entry name" value="GGDEF"/>
    <property type="match status" value="1"/>
</dbReference>
<feature type="domain" description="GGDEF" evidence="2">
    <location>
        <begin position="256"/>
        <end position="388"/>
    </location>
</feature>
<dbReference type="PANTHER" id="PTHR46663:SF2">
    <property type="entry name" value="GGDEF DOMAIN-CONTAINING PROTEIN"/>
    <property type="match status" value="1"/>
</dbReference>
<dbReference type="CDD" id="cd01949">
    <property type="entry name" value="GGDEF"/>
    <property type="match status" value="1"/>
</dbReference>
<keyword evidence="1" id="KW-0472">Membrane</keyword>
<dbReference type="RefSeq" id="WP_265681461.1">
    <property type="nucleotide sequence ID" value="NZ_CP120863.1"/>
</dbReference>
<dbReference type="SMART" id="SM00267">
    <property type="entry name" value="GGDEF"/>
    <property type="match status" value="1"/>
</dbReference>
<name>A0ABY8F1G2_9HYPH</name>
<keyword evidence="1" id="KW-1133">Transmembrane helix</keyword>
<accession>A0ABY8F1G2</accession>
<evidence type="ECO:0000256" key="1">
    <source>
        <dbReference type="SAM" id="Phobius"/>
    </source>
</evidence>
<organism evidence="3 4">
    <name type="scientific">Roseibium porphyridii</name>
    <dbReference type="NCBI Taxonomy" id="2866279"/>
    <lineage>
        <taxon>Bacteria</taxon>
        <taxon>Pseudomonadati</taxon>
        <taxon>Pseudomonadota</taxon>
        <taxon>Alphaproteobacteria</taxon>
        <taxon>Hyphomicrobiales</taxon>
        <taxon>Stappiaceae</taxon>
        <taxon>Roseibium</taxon>
    </lineage>
</organism>
<dbReference type="Proteomes" id="UP001209803">
    <property type="component" value="Chromosome"/>
</dbReference>
<dbReference type="EMBL" id="CP120863">
    <property type="protein sequence ID" value="WFE87842.1"/>
    <property type="molecule type" value="Genomic_DNA"/>
</dbReference>
<feature type="transmembrane region" description="Helical" evidence="1">
    <location>
        <begin position="190"/>
        <end position="210"/>
    </location>
</feature>
<evidence type="ECO:0000259" key="2">
    <source>
        <dbReference type="PROSITE" id="PS50887"/>
    </source>
</evidence>
<dbReference type="SUPFAM" id="SSF55073">
    <property type="entry name" value="Nucleotide cyclase"/>
    <property type="match status" value="1"/>
</dbReference>
<dbReference type="InterPro" id="IPR029787">
    <property type="entry name" value="Nucleotide_cyclase"/>
</dbReference>
<gene>
    <name evidence="3" type="ORF">K1718_16935</name>
</gene>
<dbReference type="InterPro" id="IPR043128">
    <property type="entry name" value="Rev_trsase/Diguanyl_cyclase"/>
</dbReference>
<keyword evidence="4" id="KW-1185">Reference proteome</keyword>
<reference evidence="3 4" key="1">
    <citation type="submission" date="2023-03" db="EMBL/GenBank/DDBJ databases">
        <title>Roseibium porphyridii sp. nov. and Roseibium rhodosorbium sp. nov. isolated from marine algae, Porphyridium cruentum and Rhodosorus marinus, respectively.</title>
        <authorList>
            <person name="Lee M.W."/>
            <person name="Choi B.J."/>
            <person name="Lee J.K."/>
            <person name="Choi D.G."/>
            <person name="Baek J.H."/>
            <person name="Bayburt H."/>
            <person name="Kim J.M."/>
            <person name="Han D.M."/>
            <person name="Kim K.H."/>
            <person name="Jeon C.O."/>
        </authorList>
    </citation>
    <scope>NUCLEOTIDE SEQUENCE [LARGE SCALE GENOMIC DNA]</scope>
    <source>
        <strain evidence="3 4">KMA01</strain>
    </source>
</reference>
<dbReference type="InterPro" id="IPR052163">
    <property type="entry name" value="DGC-Regulatory_Protein"/>
</dbReference>
<evidence type="ECO:0000313" key="4">
    <source>
        <dbReference type="Proteomes" id="UP001209803"/>
    </source>
</evidence>
<dbReference type="Gene3D" id="3.30.70.270">
    <property type="match status" value="1"/>
</dbReference>
<sequence>MGLASLINENRKPILFALAGTIAVVVLVAAALDELIDWQVQVAIRKNAEVRALNWSENFFATTPSSRRMVEKGIATPSELDRLESSFALVDVIRFEMFNREGVRTLLSDTGVLDPSSGVNTTALRVYETGLPLVFIHEKEDYETQATQFETYVEVYLPAILPSGETIGAIEVYVDVTRFEDELEEVFQQISGYLILGTLLIGLFPAVAYVRTTRQIMRKDKQLLELTRYDKLTGIYNRDTVSTYLTQFFASPEAGGNLGIFFVDVDHFKQVNDQYGHAAGDKLLQHIATVLKGCINTETDLIGRYGGDEFVILMPEISRDMFRERCSLIMKASQTPCRHKDINFIPSLSVGAYLTETRDTEKSALHKADLAVYAAKRSGRSQLVEYTPTLEGLFDQEVSRQSA</sequence>
<feature type="transmembrane region" description="Helical" evidence="1">
    <location>
        <begin position="12"/>
        <end position="32"/>
    </location>
</feature>